<evidence type="ECO:0000256" key="8">
    <source>
        <dbReference type="ARBA" id="ARBA00022902"/>
    </source>
</evidence>
<comment type="catalytic activity">
    <reaction evidence="13">
        <text>3-demethylubiquinone-10 + NADPH + 2 H(+) = 3-demethylubiquinol-10 + NADP(+)</text>
        <dbReference type="Rhea" id="RHEA:83247"/>
        <dbReference type="ChEBI" id="CHEBI:15378"/>
        <dbReference type="ChEBI" id="CHEBI:57783"/>
        <dbReference type="ChEBI" id="CHEBI:58349"/>
        <dbReference type="ChEBI" id="CHEBI:64182"/>
        <dbReference type="ChEBI" id="CHEBI:231824"/>
    </reaction>
</comment>
<evidence type="ECO:0000256" key="2">
    <source>
        <dbReference type="ARBA" id="ARBA00004305"/>
    </source>
</evidence>
<sequence>MATYFSMTLNCLVLKSRRYLLYNSCNGILHIVKVRMSSNAAASMSAWQINRYGGIEELTLSTTTRAATIKNPNELLVRVHASSINPIDIRMMGGYGKALINVLRQQKGVTQSGTEFPLILGRDFSGTVVETGRNVTKFKVGDEVWGAIGAERPGTHAKYTVVSQSEISKKPLNISHIEAASMPYVAATSWAALCTVGELTERKAVGKRVLIFGGSGGIGTFSIQLLSSWGMDVTATCSTDAIDLVRSLGANSVVDYKVKPIWNELKHQKRFDYILDTLGGEYTTNGVKLLSPWQNSKLITLVTPLLKNSDTLGLIPGMLKSAVTAGIDSIKGLKSGGSVRWAFFLPNGAAMEKVKQMVEAEQIKPVVQETIPFSKVPDGFRTVSNGHLRGKIVIDNLKDS</sequence>
<proteinExistence type="inferred from homology"/>
<dbReference type="FunFam" id="3.90.180.10:FF:000009">
    <property type="entry name" value="Reticulon-4-interacting protein 1, mitochondrial"/>
    <property type="match status" value="1"/>
</dbReference>
<evidence type="ECO:0000256" key="3">
    <source>
        <dbReference type="ARBA" id="ARBA00004749"/>
    </source>
</evidence>
<keyword evidence="12" id="KW-0472">Membrane</keyword>
<dbReference type="InterPro" id="IPR050700">
    <property type="entry name" value="YIM1/Zinc_Alcohol_DH_Fams"/>
</dbReference>
<comment type="pathway">
    <text evidence="3">Cofactor biosynthesis; ubiquinone biosynthesis.</text>
</comment>
<evidence type="ECO:0000256" key="7">
    <source>
        <dbReference type="ARBA" id="ARBA00022857"/>
    </source>
</evidence>
<feature type="domain" description="Enoyl reductase (ER)" evidence="18">
    <location>
        <begin position="53"/>
        <end position="394"/>
    </location>
</feature>
<dbReference type="Proteomes" id="UP001497497">
    <property type="component" value="Unassembled WGS sequence"/>
</dbReference>
<dbReference type="Gene3D" id="3.40.50.720">
    <property type="entry name" value="NAD(P)-binding Rossmann-like Domain"/>
    <property type="match status" value="1"/>
</dbReference>
<dbReference type="GO" id="GO:0008270">
    <property type="term" value="F:zinc ion binding"/>
    <property type="evidence" value="ECO:0007669"/>
    <property type="project" value="InterPro"/>
</dbReference>
<comment type="similarity">
    <text evidence="4">Belongs to the zinc-containing alcohol dehydrogenase family. Quinone oxidoreductase subfamily.</text>
</comment>
<comment type="catalytic activity">
    <reaction evidence="15">
        <text>3-demethylubiquinone-10 + NADH + 2 H(+) = 3-demethylubiquinol-10 + NAD(+)</text>
        <dbReference type="Rhea" id="RHEA:83243"/>
        <dbReference type="ChEBI" id="CHEBI:15378"/>
        <dbReference type="ChEBI" id="CHEBI:57540"/>
        <dbReference type="ChEBI" id="CHEBI:57945"/>
        <dbReference type="ChEBI" id="CHEBI:64182"/>
        <dbReference type="ChEBI" id="CHEBI:231824"/>
    </reaction>
</comment>
<evidence type="ECO:0000256" key="15">
    <source>
        <dbReference type="ARBA" id="ARBA00051102"/>
    </source>
</evidence>
<dbReference type="GO" id="GO:0016491">
    <property type="term" value="F:oxidoreductase activity"/>
    <property type="evidence" value="ECO:0007669"/>
    <property type="project" value="UniProtKB-KW"/>
</dbReference>
<dbReference type="InterPro" id="IPR011032">
    <property type="entry name" value="GroES-like_sf"/>
</dbReference>
<dbReference type="GO" id="GO:0000166">
    <property type="term" value="F:nucleotide binding"/>
    <property type="evidence" value="ECO:0007669"/>
    <property type="project" value="UniProtKB-KW"/>
</dbReference>
<dbReference type="Pfam" id="PF13602">
    <property type="entry name" value="ADH_zinc_N_2"/>
    <property type="match status" value="1"/>
</dbReference>
<dbReference type="InterPro" id="IPR036291">
    <property type="entry name" value="NAD(P)-bd_dom_sf"/>
</dbReference>
<keyword evidence="11" id="KW-0496">Mitochondrion</keyword>
<dbReference type="PANTHER" id="PTHR11695">
    <property type="entry name" value="ALCOHOL DEHYDROGENASE RELATED"/>
    <property type="match status" value="1"/>
</dbReference>
<evidence type="ECO:0000256" key="11">
    <source>
        <dbReference type="ARBA" id="ARBA00023128"/>
    </source>
</evidence>
<dbReference type="InterPro" id="IPR013154">
    <property type="entry name" value="ADH-like_N"/>
</dbReference>
<accession>A0AAV2I099</accession>
<dbReference type="SUPFAM" id="SSF50129">
    <property type="entry name" value="GroES-like"/>
    <property type="match status" value="1"/>
</dbReference>
<evidence type="ECO:0000256" key="4">
    <source>
        <dbReference type="ARBA" id="ARBA00010371"/>
    </source>
</evidence>
<evidence type="ECO:0000256" key="14">
    <source>
        <dbReference type="ARBA" id="ARBA00050566"/>
    </source>
</evidence>
<dbReference type="Gene3D" id="3.90.180.10">
    <property type="entry name" value="Medium-chain alcohol dehydrogenases, catalytic domain"/>
    <property type="match status" value="1"/>
</dbReference>
<comment type="catalytic activity">
    <reaction evidence="16">
        <text>a 3-demethylubiquinone + NADPH + 2 H(+) = a 3-demethylubiquinol + NADP(+)</text>
        <dbReference type="Rhea" id="RHEA:83239"/>
        <dbReference type="Rhea" id="RHEA-COMP:10914"/>
        <dbReference type="Rhea" id="RHEA-COMP:19654"/>
        <dbReference type="ChEBI" id="CHEBI:15378"/>
        <dbReference type="ChEBI" id="CHEBI:57783"/>
        <dbReference type="ChEBI" id="CHEBI:58349"/>
        <dbReference type="ChEBI" id="CHEBI:84422"/>
        <dbReference type="ChEBI" id="CHEBI:231825"/>
    </reaction>
</comment>
<dbReference type="InterPro" id="IPR037397">
    <property type="entry name" value="RTN4IP1"/>
</dbReference>
<evidence type="ECO:0000256" key="5">
    <source>
        <dbReference type="ARBA" id="ARBA00022741"/>
    </source>
</evidence>
<evidence type="ECO:0000313" key="20">
    <source>
        <dbReference type="Proteomes" id="UP001497497"/>
    </source>
</evidence>
<dbReference type="FunFam" id="3.40.50.720:FF:000147">
    <property type="entry name" value="Reticulon-4-interacting protein 1 homolog, mitochondrial"/>
    <property type="match status" value="1"/>
</dbReference>
<dbReference type="SMART" id="SM00829">
    <property type="entry name" value="PKS_ER"/>
    <property type="match status" value="1"/>
</dbReference>
<dbReference type="AlphaFoldDB" id="A0AAV2I099"/>
<keyword evidence="5" id="KW-0547">Nucleotide-binding</keyword>
<evidence type="ECO:0000259" key="18">
    <source>
        <dbReference type="SMART" id="SM00829"/>
    </source>
</evidence>
<name>A0AAV2I099_LYMST</name>
<keyword evidence="20" id="KW-1185">Reference proteome</keyword>
<dbReference type="GO" id="GO:0005759">
    <property type="term" value="C:mitochondrial matrix"/>
    <property type="evidence" value="ECO:0007669"/>
    <property type="project" value="UniProtKB-SubCell"/>
</dbReference>
<comment type="subcellular location">
    <subcellularLocation>
        <location evidence="2">Mitochondrion matrix</location>
    </subcellularLocation>
    <subcellularLocation>
        <location evidence="1">Mitochondrion outer membrane</location>
    </subcellularLocation>
</comment>
<reference evidence="19 20" key="1">
    <citation type="submission" date="2024-04" db="EMBL/GenBank/DDBJ databases">
        <authorList>
            <consortium name="Genoscope - CEA"/>
            <person name="William W."/>
        </authorList>
    </citation>
    <scope>NUCLEOTIDE SEQUENCE [LARGE SCALE GENOMIC DNA]</scope>
</reference>
<keyword evidence="10" id="KW-0560">Oxidoreductase</keyword>
<evidence type="ECO:0000256" key="1">
    <source>
        <dbReference type="ARBA" id="ARBA00004294"/>
    </source>
</evidence>
<protein>
    <recommendedName>
        <fullName evidence="17">NAD(P)H oxidoreductase RTN4IP1, mitochondrial</fullName>
    </recommendedName>
</protein>
<dbReference type="EMBL" id="CAXITT010000340">
    <property type="protein sequence ID" value="CAL1539461.1"/>
    <property type="molecule type" value="Genomic_DNA"/>
</dbReference>
<evidence type="ECO:0000256" key="9">
    <source>
        <dbReference type="ARBA" id="ARBA00022946"/>
    </source>
</evidence>
<evidence type="ECO:0000256" key="6">
    <source>
        <dbReference type="ARBA" id="ARBA00022787"/>
    </source>
</evidence>
<gene>
    <name evidence="19" type="ORF">GSLYS_00013237001</name>
</gene>
<dbReference type="CDD" id="cd08248">
    <property type="entry name" value="RTN4I1"/>
    <property type="match status" value="1"/>
</dbReference>
<evidence type="ECO:0000256" key="13">
    <source>
        <dbReference type="ARBA" id="ARBA00050485"/>
    </source>
</evidence>
<evidence type="ECO:0000256" key="10">
    <source>
        <dbReference type="ARBA" id="ARBA00023002"/>
    </source>
</evidence>
<evidence type="ECO:0000256" key="16">
    <source>
        <dbReference type="ARBA" id="ARBA00051220"/>
    </source>
</evidence>
<organism evidence="19 20">
    <name type="scientific">Lymnaea stagnalis</name>
    <name type="common">Great pond snail</name>
    <name type="synonym">Helix stagnalis</name>
    <dbReference type="NCBI Taxonomy" id="6523"/>
    <lineage>
        <taxon>Eukaryota</taxon>
        <taxon>Metazoa</taxon>
        <taxon>Spiralia</taxon>
        <taxon>Lophotrochozoa</taxon>
        <taxon>Mollusca</taxon>
        <taxon>Gastropoda</taxon>
        <taxon>Heterobranchia</taxon>
        <taxon>Euthyneura</taxon>
        <taxon>Panpulmonata</taxon>
        <taxon>Hygrophila</taxon>
        <taxon>Lymnaeoidea</taxon>
        <taxon>Lymnaeidae</taxon>
        <taxon>Lymnaea</taxon>
    </lineage>
</organism>
<evidence type="ECO:0000256" key="17">
    <source>
        <dbReference type="ARBA" id="ARBA00071154"/>
    </source>
</evidence>
<dbReference type="SUPFAM" id="SSF51735">
    <property type="entry name" value="NAD(P)-binding Rossmann-fold domains"/>
    <property type="match status" value="1"/>
</dbReference>
<comment type="caution">
    <text evidence="19">The sequence shown here is derived from an EMBL/GenBank/DDBJ whole genome shotgun (WGS) entry which is preliminary data.</text>
</comment>
<keyword evidence="8" id="KW-0524">Neurogenesis</keyword>
<evidence type="ECO:0000313" key="19">
    <source>
        <dbReference type="EMBL" id="CAL1539461.1"/>
    </source>
</evidence>
<dbReference type="PANTHER" id="PTHR11695:SF294">
    <property type="entry name" value="RETICULON-4-INTERACTING PROTEIN 1, MITOCHONDRIAL"/>
    <property type="match status" value="1"/>
</dbReference>
<evidence type="ECO:0000256" key="12">
    <source>
        <dbReference type="ARBA" id="ARBA00023136"/>
    </source>
</evidence>
<comment type="catalytic activity">
    <reaction evidence="14">
        <text>a 3-demethylubiquinone + NADH + 2 H(+) = a 3-demethylubiquinol + NAD(+)</text>
        <dbReference type="Rhea" id="RHEA:83235"/>
        <dbReference type="Rhea" id="RHEA-COMP:10914"/>
        <dbReference type="Rhea" id="RHEA-COMP:19654"/>
        <dbReference type="ChEBI" id="CHEBI:15378"/>
        <dbReference type="ChEBI" id="CHEBI:57540"/>
        <dbReference type="ChEBI" id="CHEBI:57945"/>
        <dbReference type="ChEBI" id="CHEBI:84422"/>
        <dbReference type="ChEBI" id="CHEBI:231825"/>
    </reaction>
</comment>
<dbReference type="InterPro" id="IPR020843">
    <property type="entry name" value="ER"/>
</dbReference>
<dbReference type="Pfam" id="PF08240">
    <property type="entry name" value="ADH_N"/>
    <property type="match status" value="1"/>
</dbReference>
<keyword evidence="9" id="KW-0809">Transit peptide</keyword>
<dbReference type="InterPro" id="IPR002364">
    <property type="entry name" value="Quin_OxRdtase/zeta-crystal_CS"/>
</dbReference>
<dbReference type="GO" id="GO:0007399">
    <property type="term" value="P:nervous system development"/>
    <property type="evidence" value="ECO:0007669"/>
    <property type="project" value="UniProtKB-KW"/>
</dbReference>
<keyword evidence="6" id="KW-1000">Mitochondrion outer membrane</keyword>
<dbReference type="PROSITE" id="PS01162">
    <property type="entry name" value="QOR_ZETA_CRYSTAL"/>
    <property type="match status" value="1"/>
</dbReference>
<dbReference type="GO" id="GO:0005741">
    <property type="term" value="C:mitochondrial outer membrane"/>
    <property type="evidence" value="ECO:0007669"/>
    <property type="project" value="UniProtKB-SubCell"/>
</dbReference>
<keyword evidence="7" id="KW-0521">NADP</keyword>